<comment type="cofactor">
    <cofactor evidence="5">
        <name>thiamine diphosphate</name>
        <dbReference type="ChEBI" id="CHEBI:58937"/>
    </cofactor>
</comment>
<dbReference type="SUPFAM" id="SSF52922">
    <property type="entry name" value="TK C-terminal domain-like"/>
    <property type="match status" value="1"/>
</dbReference>
<evidence type="ECO:0000256" key="1">
    <source>
        <dbReference type="ARBA" id="ARBA00001913"/>
    </source>
</evidence>
<dbReference type="InterPro" id="IPR005475">
    <property type="entry name" value="Transketolase-like_Pyr-bd"/>
</dbReference>
<keyword evidence="11" id="KW-0460">Magnesium</keyword>
<evidence type="ECO:0000256" key="12">
    <source>
        <dbReference type="ARBA" id="ARBA00023052"/>
    </source>
</evidence>
<dbReference type="Pfam" id="PF02779">
    <property type="entry name" value="Transket_pyr"/>
    <property type="match status" value="1"/>
</dbReference>
<comment type="cofactor">
    <cofactor evidence="1">
        <name>Ca(2+)</name>
        <dbReference type="ChEBI" id="CHEBI:29108"/>
    </cofactor>
</comment>
<sequence>MPELVGGAADLSGLTGARAANQRAVSPGNFSGAYIHFGVREHAMVAAMNGIGLYGGFVPYSATFLAFSDYCRPAIRLAALMGLKTIHVMTHDSIGVGEDGPTHQPIEHLASFRAMPNINVYRPADAVETAEVWRSALEQERTPALICLSRQALPTLRTSVGEENMCARGGYLIAGATADRDVTLMASGSEVEIAVRAAELLDQDDIKAAVVSMPCFELFRSQPPEYRRRVLGNRPKVAIEAAVRDPWDRWLSEDDVFIGLDEFGASGSAEDLYDCYGLTAEAVAAAARRLVG</sequence>
<evidence type="ECO:0000256" key="5">
    <source>
        <dbReference type="ARBA" id="ARBA00001964"/>
    </source>
</evidence>
<dbReference type="GO" id="GO:0006098">
    <property type="term" value="P:pentose-phosphate shunt"/>
    <property type="evidence" value="ECO:0007669"/>
    <property type="project" value="TreeGrafter"/>
</dbReference>
<evidence type="ECO:0000256" key="7">
    <source>
        <dbReference type="ARBA" id="ARBA00013152"/>
    </source>
</evidence>
<dbReference type="InterPro" id="IPR020826">
    <property type="entry name" value="Transketolase_BS"/>
</dbReference>
<dbReference type="PATRIC" id="fig|1439726.3.peg.2902"/>
<dbReference type="SUPFAM" id="SSF52518">
    <property type="entry name" value="Thiamin diphosphate-binding fold (THDP-binding)"/>
    <property type="match status" value="1"/>
</dbReference>
<gene>
    <name evidence="15" type="primary">tktA_3</name>
    <name evidence="15" type="ORF">A6302_02750</name>
</gene>
<evidence type="ECO:0000259" key="14">
    <source>
        <dbReference type="SMART" id="SM00861"/>
    </source>
</evidence>
<comment type="cofactor">
    <cofactor evidence="2">
        <name>Mn(2+)</name>
        <dbReference type="ChEBI" id="CHEBI:29035"/>
    </cofactor>
</comment>
<evidence type="ECO:0000256" key="11">
    <source>
        <dbReference type="ARBA" id="ARBA00022842"/>
    </source>
</evidence>
<evidence type="ECO:0000256" key="13">
    <source>
        <dbReference type="ARBA" id="ARBA00049473"/>
    </source>
</evidence>
<keyword evidence="8 15" id="KW-0808">Transferase</keyword>
<evidence type="ECO:0000313" key="15">
    <source>
        <dbReference type="EMBL" id="ODN69924.1"/>
    </source>
</evidence>
<dbReference type="Gene3D" id="3.40.50.920">
    <property type="match status" value="1"/>
</dbReference>
<dbReference type="SMART" id="SM00861">
    <property type="entry name" value="Transket_pyr"/>
    <property type="match status" value="1"/>
</dbReference>
<dbReference type="InterPro" id="IPR009014">
    <property type="entry name" value="Transketo_C/PFOR_II"/>
</dbReference>
<feature type="domain" description="Transketolase-like pyrimidine-binding" evidence="14">
    <location>
        <begin position="1"/>
        <end position="155"/>
    </location>
</feature>
<evidence type="ECO:0000313" key="16">
    <source>
        <dbReference type="Proteomes" id="UP000094622"/>
    </source>
</evidence>
<dbReference type="AlphaFoldDB" id="A0A1E3H0V5"/>
<dbReference type="InterPro" id="IPR033247">
    <property type="entry name" value="Transketolase_fam"/>
</dbReference>
<dbReference type="Pfam" id="PF22613">
    <property type="entry name" value="Transketolase_C_1"/>
    <property type="match status" value="1"/>
</dbReference>
<keyword evidence="10" id="KW-0106">Calcium</keyword>
<evidence type="ECO:0000256" key="8">
    <source>
        <dbReference type="ARBA" id="ARBA00022679"/>
    </source>
</evidence>
<evidence type="ECO:0000256" key="9">
    <source>
        <dbReference type="ARBA" id="ARBA00022723"/>
    </source>
</evidence>
<dbReference type="GO" id="GO:0005829">
    <property type="term" value="C:cytosol"/>
    <property type="evidence" value="ECO:0007669"/>
    <property type="project" value="TreeGrafter"/>
</dbReference>
<dbReference type="PANTHER" id="PTHR43522:SF2">
    <property type="entry name" value="TRANSKETOLASE 1-RELATED"/>
    <property type="match status" value="1"/>
</dbReference>
<keyword evidence="16" id="KW-1185">Reference proteome</keyword>
<keyword evidence="9" id="KW-0479">Metal-binding</keyword>
<dbReference type="Proteomes" id="UP000094622">
    <property type="component" value="Unassembled WGS sequence"/>
</dbReference>
<dbReference type="FunFam" id="3.40.50.970:FF:000045">
    <property type="entry name" value="Transketolase"/>
    <property type="match status" value="1"/>
</dbReference>
<proteinExistence type="predicted"/>
<dbReference type="PROSITE" id="PS00802">
    <property type="entry name" value="TRANSKETOLASE_2"/>
    <property type="match status" value="1"/>
</dbReference>
<reference evidence="15 16" key="1">
    <citation type="submission" date="2016-07" db="EMBL/GenBank/DDBJ databases">
        <title>Draft Genome Sequence of Methylobrevis pamukkalensis PK2.</title>
        <authorList>
            <person name="Vasilenko O.V."/>
            <person name="Doronina N.V."/>
            <person name="Shmareva M.N."/>
            <person name="Tarlachkov S.V."/>
            <person name="Mustakhimov I."/>
            <person name="Trotsenko Y.A."/>
        </authorList>
    </citation>
    <scope>NUCLEOTIDE SEQUENCE [LARGE SCALE GENOMIC DNA]</scope>
    <source>
        <strain evidence="15 16">PK2</strain>
    </source>
</reference>
<name>A0A1E3H0V5_9HYPH</name>
<comment type="cofactor">
    <cofactor evidence="3">
        <name>Co(2+)</name>
        <dbReference type="ChEBI" id="CHEBI:48828"/>
    </cofactor>
</comment>
<dbReference type="PANTHER" id="PTHR43522">
    <property type="entry name" value="TRANSKETOLASE"/>
    <property type="match status" value="1"/>
</dbReference>
<evidence type="ECO:0000256" key="10">
    <source>
        <dbReference type="ARBA" id="ARBA00022837"/>
    </source>
</evidence>
<dbReference type="Gene3D" id="3.40.50.970">
    <property type="match status" value="1"/>
</dbReference>
<comment type="subunit">
    <text evidence="6">Homodimer.</text>
</comment>
<comment type="cofactor">
    <cofactor evidence="4">
        <name>Mg(2+)</name>
        <dbReference type="ChEBI" id="CHEBI:18420"/>
    </cofactor>
</comment>
<evidence type="ECO:0000256" key="6">
    <source>
        <dbReference type="ARBA" id="ARBA00011738"/>
    </source>
</evidence>
<comment type="caution">
    <text evidence="15">The sequence shown here is derived from an EMBL/GenBank/DDBJ whole genome shotgun (WGS) entry which is preliminary data.</text>
</comment>
<protein>
    <recommendedName>
        <fullName evidence="7">transketolase</fullName>
        <ecNumber evidence="7">2.2.1.1</ecNumber>
    </recommendedName>
</protein>
<comment type="catalytic activity">
    <reaction evidence="13">
        <text>D-sedoheptulose 7-phosphate + D-glyceraldehyde 3-phosphate = aldehydo-D-ribose 5-phosphate + D-xylulose 5-phosphate</text>
        <dbReference type="Rhea" id="RHEA:10508"/>
        <dbReference type="ChEBI" id="CHEBI:57483"/>
        <dbReference type="ChEBI" id="CHEBI:57737"/>
        <dbReference type="ChEBI" id="CHEBI:58273"/>
        <dbReference type="ChEBI" id="CHEBI:59776"/>
        <dbReference type="EC" id="2.2.1.1"/>
    </reaction>
</comment>
<evidence type="ECO:0000256" key="2">
    <source>
        <dbReference type="ARBA" id="ARBA00001936"/>
    </source>
</evidence>
<dbReference type="GO" id="GO:0004802">
    <property type="term" value="F:transketolase activity"/>
    <property type="evidence" value="ECO:0007669"/>
    <property type="project" value="UniProtKB-EC"/>
</dbReference>
<organism evidence="15 16">
    <name type="scientific">Methylobrevis pamukkalensis</name>
    <dbReference type="NCBI Taxonomy" id="1439726"/>
    <lineage>
        <taxon>Bacteria</taxon>
        <taxon>Pseudomonadati</taxon>
        <taxon>Pseudomonadota</taxon>
        <taxon>Alphaproteobacteria</taxon>
        <taxon>Hyphomicrobiales</taxon>
        <taxon>Pleomorphomonadaceae</taxon>
        <taxon>Methylobrevis</taxon>
    </lineage>
</organism>
<dbReference type="EMBL" id="MCRJ01000068">
    <property type="protein sequence ID" value="ODN69924.1"/>
    <property type="molecule type" value="Genomic_DNA"/>
</dbReference>
<accession>A0A1E3H0V5</accession>
<evidence type="ECO:0000256" key="3">
    <source>
        <dbReference type="ARBA" id="ARBA00001941"/>
    </source>
</evidence>
<dbReference type="InterPro" id="IPR029061">
    <property type="entry name" value="THDP-binding"/>
</dbReference>
<dbReference type="EC" id="2.2.1.1" evidence="7"/>
<evidence type="ECO:0000256" key="4">
    <source>
        <dbReference type="ARBA" id="ARBA00001946"/>
    </source>
</evidence>
<dbReference type="CDD" id="cd07033">
    <property type="entry name" value="TPP_PYR_DXS_TK_like"/>
    <property type="match status" value="1"/>
</dbReference>
<dbReference type="InterPro" id="IPR055152">
    <property type="entry name" value="Transketolase-like_C_2"/>
</dbReference>
<dbReference type="GO" id="GO:0046872">
    <property type="term" value="F:metal ion binding"/>
    <property type="evidence" value="ECO:0007669"/>
    <property type="project" value="UniProtKB-KW"/>
</dbReference>
<keyword evidence="12" id="KW-0786">Thiamine pyrophosphate</keyword>